<dbReference type="AlphaFoldDB" id="A0A917T221"/>
<dbReference type="SUPFAM" id="SSF52540">
    <property type="entry name" value="P-loop containing nucleoside triphosphate hydrolases"/>
    <property type="match status" value="1"/>
</dbReference>
<reference evidence="2" key="2">
    <citation type="submission" date="2020-09" db="EMBL/GenBank/DDBJ databases">
        <authorList>
            <person name="Sun Q."/>
            <person name="Ohkuma M."/>
        </authorList>
    </citation>
    <scope>NUCLEOTIDE SEQUENCE</scope>
    <source>
        <strain evidence="2">JCM 19831</strain>
    </source>
</reference>
<dbReference type="EMBL" id="BMPI01000002">
    <property type="protein sequence ID" value="GGM05511.1"/>
    <property type="molecule type" value="Genomic_DNA"/>
</dbReference>
<dbReference type="Gene3D" id="3.40.50.300">
    <property type="entry name" value="P-loop containing nucleotide triphosphate hydrolases"/>
    <property type="match status" value="1"/>
</dbReference>
<evidence type="ECO:0000313" key="2">
    <source>
        <dbReference type="EMBL" id="GGM05511.1"/>
    </source>
</evidence>
<organism evidence="2 3">
    <name type="scientific">Dactylosporangium sucinum</name>
    <dbReference type="NCBI Taxonomy" id="1424081"/>
    <lineage>
        <taxon>Bacteria</taxon>
        <taxon>Bacillati</taxon>
        <taxon>Actinomycetota</taxon>
        <taxon>Actinomycetes</taxon>
        <taxon>Micromonosporales</taxon>
        <taxon>Micromonosporaceae</taxon>
        <taxon>Dactylosporangium</taxon>
    </lineage>
</organism>
<feature type="region of interest" description="Disordered" evidence="1">
    <location>
        <begin position="1"/>
        <end position="24"/>
    </location>
</feature>
<proteinExistence type="predicted"/>
<name>A0A917T221_9ACTN</name>
<keyword evidence="3" id="KW-1185">Reference proteome</keyword>
<evidence type="ECO:0000256" key="1">
    <source>
        <dbReference type="SAM" id="MobiDB-lite"/>
    </source>
</evidence>
<gene>
    <name evidence="2" type="ORF">GCM10007977_003300</name>
</gene>
<sequence length="190" mass="20377">MEHWRSLWRAAPPQPRRPVPATDQPAAAVVIGRPPTDAAALRERPRLAAAIDAALGGGDVRQVLLAGPGGAGKSQLAAAAFHRARGRTKLWVPAASRPAVLAAYARAWRAIAAADGPDGGLQPVVEEVFGRAHRRPLRTRHQRAELRHRGGDERGAVADAATVLAEMRDVQGDDHPRTRELADLLARWTV</sequence>
<dbReference type="Proteomes" id="UP000642070">
    <property type="component" value="Unassembled WGS sequence"/>
</dbReference>
<reference evidence="2" key="1">
    <citation type="journal article" date="2014" name="Int. J. Syst. Evol. Microbiol.">
        <title>Complete genome sequence of Corynebacterium casei LMG S-19264T (=DSM 44701T), isolated from a smear-ripened cheese.</title>
        <authorList>
            <consortium name="US DOE Joint Genome Institute (JGI-PGF)"/>
            <person name="Walter F."/>
            <person name="Albersmeier A."/>
            <person name="Kalinowski J."/>
            <person name="Ruckert C."/>
        </authorList>
    </citation>
    <scope>NUCLEOTIDE SEQUENCE</scope>
    <source>
        <strain evidence="2">JCM 19831</strain>
    </source>
</reference>
<dbReference type="RefSeq" id="WP_190247862.1">
    <property type="nucleotide sequence ID" value="NZ_BMPI01000002.1"/>
</dbReference>
<protein>
    <submittedName>
        <fullName evidence="2">Uncharacterized protein</fullName>
    </submittedName>
</protein>
<dbReference type="InterPro" id="IPR027417">
    <property type="entry name" value="P-loop_NTPase"/>
</dbReference>
<comment type="caution">
    <text evidence="2">The sequence shown here is derived from an EMBL/GenBank/DDBJ whole genome shotgun (WGS) entry which is preliminary data.</text>
</comment>
<accession>A0A917T221</accession>
<evidence type="ECO:0000313" key="3">
    <source>
        <dbReference type="Proteomes" id="UP000642070"/>
    </source>
</evidence>